<dbReference type="EMBL" id="JAFNEN010001661">
    <property type="protein sequence ID" value="KAG8173541.1"/>
    <property type="molecule type" value="Genomic_DNA"/>
</dbReference>
<name>A0AAV6TPB3_9ARAC</name>
<proteinExistence type="predicted"/>
<dbReference type="Gene3D" id="3.30.1370.100">
    <property type="entry name" value="MutL, C-terminal domain, regulatory subdomain"/>
    <property type="match status" value="1"/>
</dbReference>
<gene>
    <name evidence="2" type="ORF">JTE90_006260</name>
</gene>
<dbReference type="InterPro" id="IPR014790">
    <property type="entry name" value="MutL_C"/>
</dbReference>
<organism evidence="2 3">
    <name type="scientific">Oedothorax gibbosus</name>
    <dbReference type="NCBI Taxonomy" id="931172"/>
    <lineage>
        <taxon>Eukaryota</taxon>
        <taxon>Metazoa</taxon>
        <taxon>Ecdysozoa</taxon>
        <taxon>Arthropoda</taxon>
        <taxon>Chelicerata</taxon>
        <taxon>Arachnida</taxon>
        <taxon>Araneae</taxon>
        <taxon>Araneomorphae</taxon>
        <taxon>Entelegynae</taxon>
        <taxon>Araneoidea</taxon>
        <taxon>Linyphiidae</taxon>
        <taxon>Erigoninae</taxon>
        <taxon>Oedothorax</taxon>
    </lineage>
</organism>
<dbReference type="InterPro" id="IPR038973">
    <property type="entry name" value="MutL/Mlh/Pms-like"/>
</dbReference>
<sequence length="238" mass="27403">MKEFNAPDEKAKGLSEQSKSFTGIEKFPSQAETMVLEKKVLEQVDLIESHPLGFARCQVYNTYIIAEAKDKLIIVDQHAAHERLVYECLKQKSNIKRQKLLMPETVEIKNQAGIEMVEMYKDKLFEMGFEIEIKSENKVIVREIPAILGAINVKEMLIDIVDRLTEIEDTLPVEDKVLATIACHGSIRAGRKMRLEEMNELLRQMEKTPYSGQCNHGRPTYIEMKLSDVEKLFEKELD</sequence>
<dbReference type="GO" id="GO:0032300">
    <property type="term" value="C:mismatch repair complex"/>
    <property type="evidence" value="ECO:0007669"/>
    <property type="project" value="InterPro"/>
</dbReference>
<dbReference type="Gene3D" id="3.30.1540.20">
    <property type="entry name" value="MutL, C-terminal domain, dimerisation subdomain"/>
    <property type="match status" value="1"/>
</dbReference>
<evidence type="ECO:0000313" key="2">
    <source>
        <dbReference type="EMBL" id="KAG8173541.1"/>
    </source>
</evidence>
<dbReference type="Proteomes" id="UP000827092">
    <property type="component" value="Unassembled WGS sequence"/>
</dbReference>
<dbReference type="SMART" id="SM00853">
    <property type="entry name" value="MutL_C"/>
    <property type="match status" value="1"/>
</dbReference>
<accession>A0AAV6TPB3</accession>
<evidence type="ECO:0000259" key="1">
    <source>
        <dbReference type="SMART" id="SM00853"/>
    </source>
</evidence>
<dbReference type="GO" id="GO:0005524">
    <property type="term" value="F:ATP binding"/>
    <property type="evidence" value="ECO:0007669"/>
    <property type="project" value="InterPro"/>
</dbReference>
<feature type="domain" description="MutL C-terminal dimerisation" evidence="1">
    <location>
        <begin position="55"/>
        <end position="193"/>
    </location>
</feature>
<dbReference type="GO" id="GO:0006298">
    <property type="term" value="P:mismatch repair"/>
    <property type="evidence" value="ECO:0007669"/>
    <property type="project" value="InterPro"/>
</dbReference>
<dbReference type="PANTHER" id="PTHR10073:SF12">
    <property type="entry name" value="DNA MISMATCH REPAIR PROTEIN MLH1"/>
    <property type="match status" value="1"/>
</dbReference>
<dbReference type="AlphaFoldDB" id="A0AAV6TPB3"/>
<dbReference type="Pfam" id="PF08676">
    <property type="entry name" value="MutL_C"/>
    <property type="match status" value="1"/>
</dbReference>
<evidence type="ECO:0000313" key="3">
    <source>
        <dbReference type="Proteomes" id="UP000827092"/>
    </source>
</evidence>
<dbReference type="SUPFAM" id="SSF118116">
    <property type="entry name" value="DNA mismatch repair protein MutL"/>
    <property type="match status" value="1"/>
</dbReference>
<dbReference type="InterPro" id="IPR037198">
    <property type="entry name" value="MutL_C_sf"/>
</dbReference>
<reference evidence="2 3" key="1">
    <citation type="journal article" date="2022" name="Nat. Ecol. Evol.">
        <title>A masculinizing supergene underlies an exaggerated male reproductive morph in a spider.</title>
        <authorList>
            <person name="Hendrickx F."/>
            <person name="De Corte Z."/>
            <person name="Sonet G."/>
            <person name="Van Belleghem S.M."/>
            <person name="Kostlbacher S."/>
            <person name="Vangestel C."/>
        </authorList>
    </citation>
    <scope>NUCLEOTIDE SEQUENCE [LARGE SCALE GENOMIC DNA]</scope>
    <source>
        <strain evidence="2">W744_W776</strain>
    </source>
</reference>
<keyword evidence="3" id="KW-1185">Reference proteome</keyword>
<comment type="caution">
    <text evidence="2">The sequence shown here is derived from an EMBL/GenBank/DDBJ whole genome shotgun (WGS) entry which is preliminary data.</text>
</comment>
<dbReference type="GO" id="GO:0016887">
    <property type="term" value="F:ATP hydrolysis activity"/>
    <property type="evidence" value="ECO:0007669"/>
    <property type="project" value="InterPro"/>
</dbReference>
<dbReference type="InterPro" id="IPR042121">
    <property type="entry name" value="MutL_C_regsub"/>
</dbReference>
<dbReference type="GO" id="GO:0140664">
    <property type="term" value="F:ATP-dependent DNA damage sensor activity"/>
    <property type="evidence" value="ECO:0007669"/>
    <property type="project" value="InterPro"/>
</dbReference>
<dbReference type="InterPro" id="IPR042120">
    <property type="entry name" value="MutL_C_dimsub"/>
</dbReference>
<dbReference type="PANTHER" id="PTHR10073">
    <property type="entry name" value="DNA MISMATCH REPAIR PROTEIN MLH, PMS, MUTL"/>
    <property type="match status" value="1"/>
</dbReference>
<protein>
    <recommendedName>
        <fullName evidence="1">MutL C-terminal dimerisation domain-containing protein</fullName>
    </recommendedName>
</protein>